<reference evidence="2" key="1">
    <citation type="submission" date="2014-09" db="EMBL/GenBank/DDBJ databases">
        <authorList>
            <person name="Gomez-Valero L."/>
        </authorList>
    </citation>
    <scope>NUCLEOTIDE SEQUENCE [LARGE SCALE GENOMIC DNA]</scope>
    <source>
        <strain evidence="2">ATCC33218</strain>
    </source>
</reference>
<dbReference type="HOGENOM" id="CLU_3277874_0_0_6"/>
<dbReference type="KEGG" id="tmc:LMI_1475"/>
<gene>
    <name evidence="1" type="ORF">LMI_1475</name>
</gene>
<evidence type="ECO:0000313" key="1">
    <source>
        <dbReference type="EMBL" id="CEG60780.1"/>
    </source>
</evidence>
<dbReference type="Proteomes" id="UP000032414">
    <property type="component" value="Chromosome I"/>
</dbReference>
<accession>A0A098GFL1</accession>
<sequence length="41" mass="4798">MKKNYSKNSKFLKVGLSFLIYLMLIHPNPGFSWVGKKLKLQ</sequence>
<dbReference type="EMBL" id="LN614830">
    <property type="protein sequence ID" value="CEG60780.1"/>
    <property type="molecule type" value="Genomic_DNA"/>
</dbReference>
<name>A0A098GFL1_LEGMI</name>
<dbReference type="AlphaFoldDB" id="A0A098GFL1"/>
<organism evidence="1 2">
    <name type="scientific">Legionella micdadei</name>
    <name type="common">Tatlockia micdadei</name>
    <dbReference type="NCBI Taxonomy" id="451"/>
    <lineage>
        <taxon>Bacteria</taxon>
        <taxon>Pseudomonadati</taxon>
        <taxon>Pseudomonadota</taxon>
        <taxon>Gammaproteobacteria</taxon>
        <taxon>Legionellales</taxon>
        <taxon>Legionellaceae</taxon>
        <taxon>Legionella</taxon>
    </lineage>
</organism>
<evidence type="ECO:0000313" key="2">
    <source>
        <dbReference type="Proteomes" id="UP000032414"/>
    </source>
</evidence>
<proteinExistence type="predicted"/>
<protein>
    <submittedName>
        <fullName evidence="1">Uncharacterized protein</fullName>
    </submittedName>
</protein>